<evidence type="ECO:0000256" key="2">
    <source>
        <dbReference type="SAM" id="SignalP"/>
    </source>
</evidence>
<feature type="region of interest" description="Disordered" evidence="1">
    <location>
        <begin position="100"/>
        <end position="132"/>
    </location>
</feature>
<organism evidence="3 4">
    <name type="scientific">Lymnaea stagnalis</name>
    <name type="common">Great pond snail</name>
    <name type="synonym">Helix stagnalis</name>
    <dbReference type="NCBI Taxonomy" id="6523"/>
    <lineage>
        <taxon>Eukaryota</taxon>
        <taxon>Metazoa</taxon>
        <taxon>Spiralia</taxon>
        <taxon>Lophotrochozoa</taxon>
        <taxon>Mollusca</taxon>
        <taxon>Gastropoda</taxon>
        <taxon>Heterobranchia</taxon>
        <taxon>Euthyneura</taxon>
        <taxon>Panpulmonata</taxon>
        <taxon>Hygrophila</taxon>
        <taxon>Lymnaeoidea</taxon>
        <taxon>Lymnaeidae</taxon>
        <taxon>Lymnaea</taxon>
    </lineage>
</organism>
<feature type="chain" id="PRO_5043606818" evidence="2">
    <location>
        <begin position="22"/>
        <end position="224"/>
    </location>
</feature>
<dbReference type="Proteomes" id="UP001497497">
    <property type="component" value="Unassembled WGS sequence"/>
</dbReference>
<dbReference type="EMBL" id="CAXITT010000103">
    <property type="protein sequence ID" value="CAL1532011.1"/>
    <property type="molecule type" value="Genomic_DNA"/>
</dbReference>
<name>A0AAV2HDR9_LYMST</name>
<accession>A0AAV2HDR9</accession>
<feature type="region of interest" description="Disordered" evidence="1">
    <location>
        <begin position="28"/>
        <end position="50"/>
    </location>
</feature>
<evidence type="ECO:0000256" key="1">
    <source>
        <dbReference type="SAM" id="MobiDB-lite"/>
    </source>
</evidence>
<feature type="signal peptide" evidence="2">
    <location>
        <begin position="1"/>
        <end position="21"/>
    </location>
</feature>
<reference evidence="3 4" key="1">
    <citation type="submission" date="2024-04" db="EMBL/GenBank/DDBJ databases">
        <authorList>
            <consortium name="Genoscope - CEA"/>
            <person name="William W."/>
        </authorList>
    </citation>
    <scope>NUCLEOTIDE SEQUENCE [LARGE SCALE GENOMIC DNA]</scope>
</reference>
<protein>
    <submittedName>
        <fullName evidence="3">Uncharacterized protein</fullName>
    </submittedName>
</protein>
<gene>
    <name evidence="3" type="ORF">GSLYS_00006090001</name>
</gene>
<sequence>MHIYPPCHSILLGLYICSLIATPECSTHDRQTAGRHGDRYQKRKPGQSSTDCNATVIRCVSLMGTDDCSVLKELDACYTSIQRSCKMTRNATQDVIHQRGQMSKVSLKTTPPAQTSKALVKTTPPGETTSSVRVKVTPPGVGEAFRNGVGSNRASPNPSLGANTSIDILVSEWMELLEDRKYVERLWEHCEEELEAGNSSCSQVTRTRLLLHYLLLLILGVYIQ</sequence>
<keyword evidence="2" id="KW-0732">Signal</keyword>
<keyword evidence="4" id="KW-1185">Reference proteome</keyword>
<dbReference type="AlphaFoldDB" id="A0AAV2HDR9"/>
<proteinExistence type="predicted"/>
<feature type="compositionally biased region" description="Basic and acidic residues" evidence="1">
    <location>
        <begin position="28"/>
        <end position="40"/>
    </location>
</feature>
<evidence type="ECO:0000313" key="3">
    <source>
        <dbReference type="EMBL" id="CAL1532011.1"/>
    </source>
</evidence>
<comment type="caution">
    <text evidence="3">The sequence shown here is derived from an EMBL/GenBank/DDBJ whole genome shotgun (WGS) entry which is preliminary data.</text>
</comment>
<feature type="compositionally biased region" description="Polar residues" evidence="1">
    <location>
        <begin position="100"/>
        <end position="117"/>
    </location>
</feature>
<evidence type="ECO:0000313" key="4">
    <source>
        <dbReference type="Proteomes" id="UP001497497"/>
    </source>
</evidence>